<dbReference type="PANTHER" id="PTHR21716">
    <property type="entry name" value="TRANSMEMBRANE PROTEIN"/>
    <property type="match status" value="1"/>
</dbReference>
<dbReference type="InterPro" id="IPR002549">
    <property type="entry name" value="AI-2E-like"/>
</dbReference>
<evidence type="ECO:0000256" key="1">
    <source>
        <dbReference type="ARBA" id="ARBA00004651"/>
    </source>
</evidence>
<reference evidence="10" key="1">
    <citation type="submission" date="2019-09" db="EMBL/GenBank/DDBJ databases">
        <title>Antimicrobial potential of Antarctic Bacteria.</title>
        <authorList>
            <person name="Benaud N."/>
            <person name="Edwards R.J."/>
            <person name="Ferrari B.C."/>
        </authorList>
    </citation>
    <scope>NUCLEOTIDE SEQUENCE [LARGE SCALE GENOMIC DNA]</scope>
    <source>
        <strain evidence="10">SPB151</strain>
    </source>
</reference>
<dbReference type="AlphaFoldDB" id="A0A7G6X493"/>
<dbReference type="PANTHER" id="PTHR21716:SF53">
    <property type="entry name" value="PERMEASE PERM-RELATED"/>
    <property type="match status" value="1"/>
</dbReference>
<dbReference type="Proteomes" id="UP000515563">
    <property type="component" value="Chromosome"/>
</dbReference>
<evidence type="ECO:0000256" key="6">
    <source>
        <dbReference type="ARBA" id="ARBA00022989"/>
    </source>
</evidence>
<name>A0A7G6X493_9ACTN</name>
<keyword evidence="3" id="KW-0813">Transport</keyword>
<dbReference type="GO" id="GO:0005886">
    <property type="term" value="C:plasma membrane"/>
    <property type="evidence" value="ECO:0007669"/>
    <property type="project" value="UniProtKB-SubCell"/>
</dbReference>
<dbReference type="Pfam" id="PF01594">
    <property type="entry name" value="AI-2E_transport"/>
    <property type="match status" value="1"/>
</dbReference>
<dbReference type="GO" id="GO:0055085">
    <property type="term" value="P:transmembrane transport"/>
    <property type="evidence" value="ECO:0007669"/>
    <property type="project" value="TreeGrafter"/>
</dbReference>
<keyword evidence="4" id="KW-1003">Cell membrane</keyword>
<dbReference type="KEGG" id="kqi:F1D05_28050"/>
<comment type="subcellular location">
    <subcellularLocation>
        <location evidence="1">Cell membrane</location>
        <topology evidence="1">Multi-pass membrane protein</topology>
    </subcellularLocation>
</comment>
<feature type="region of interest" description="Disordered" evidence="8">
    <location>
        <begin position="110"/>
        <end position="133"/>
    </location>
</feature>
<evidence type="ECO:0000256" key="5">
    <source>
        <dbReference type="ARBA" id="ARBA00022692"/>
    </source>
</evidence>
<protein>
    <submittedName>
        <fullName evidence="9">AI-2E family transporter</fullName>
    </submittedName>
</protein>
<dbReference type="RefSeq" id="WP_185443462.1">
    <property type="nucleotide sequence ID" value="NZ_CP043661.1"/>
</dbReference>
<proteinExistence type="inferred from homology"/>
<evidence type="ECO:0000256" key="3">
    <source>
        <dbReference type="ARBA" id="ARBA00022448"/>
    </source>
</evidence>
<evidence type="ECO:0000256" key="7">
    <source>
        <dbReference type="ARBA" id="ARBA00023136"/>
    </source>
</evidence>
<comment type="similarity">
    <text evidence="2">Belongs to the autoinducer-2 exporter (AI-2E) (TC 2.A.86) family.</text>
</comment>
<reference evidence="9 10" key="2">
    <citation type="journal article" date="2020" name="Microbiol. Resour. Announc.">
        <title>Antarctic desert soil bacteria exhibit high novel natural product potential, evaluated through long-read genome sequencing and comparative genomics.</title>
        <authorList>
            <person name="Benaud N."/>
            <person name="Edwards R.J."/>
            <person name="Amos T.G."/>
            <person name="D'Agostino P.M."/>
            <person name="Gutierrez-Chavez C."/>
            <person name="Montgomery K."/>
            <person name="Nicetic I."/>
            <person name="Ferrari B.C."/>
        </authorList>
    </citation>
    <scope>NUCLEOTIDE SEQUENCE [LARGE SCALE GENOMIC DNA]</scope>
    <source>
        <strain evidence="9 10">SPB151</strain>
    </source>
</reference>
<evidence type="ECO:0000313" key="9">
    <source>
        <dbReference type="EMBL" id="QNE21058.1"/>
    </source>
</evidence>
<evidence type="ECO:0000256" key="8">
    <source>
        <dbReference type="SAM" id="MobiDB-lite"/>
    </source>
</evidence>
<accession>A0A7G6X493</accession>
<evidence type="ECO:0000256" key="4">
    <source>
        <dbReference type="ARBA" id="ARBA00022475"/>
    </source>
</evidence>
<gene>
    <name evidence="9" type="ORF">F1D05_28050</name>
</gene>
<keyword evidence="10" id="KW-1185">Reference proteome</keyword>
<keyword evidence="6" id="KW-1133">Transmembrane helix</keyword>
<sequence>MELVPYLGPVLGAAPPVLVALLQGDPLTALWLVLLFIGLQQLEGHIVAPQVFGHRLRINPLLVMFALLLGGDLHGIPGALVALPIAAVARETVLYLRRHLLLEPWGTPSAAALTARPPQPTKPERTAAQRPRRGWALGLAQRWSTVRLRRSPGPQGPTRRKRQTSRIQPAPTLRSHPGTPTTPRLTVGSESERGGPH</sequence>
<feature type="region of interest" description="Disordered" evidence="8">
    <location>
        <begin position="146"/>
        <end position="197"/>
    </location>
</feature>
<dbReference type="EMBL" id="CP043661">
    <property type="protein sequence ID" value="QNE21058.1"/>
    <property type="molecule type" value="Genomic_DNA"/>
</dbReference>
<keyword evidence="5" id="KW-0812">Transmembrane</keyword>
<keyword evidence="7" id="KW-0472">Membrane</keyword>
<evidence type="ECO:0000256" key="2">
    <source>
        <dbReference type="ARBA" id="ARBA00009773"/>
    </source>
</evidence>
<organism evidence="9 10">
    <name type="scientific">Kribbella qitaiheensis</name>
    <dbReference type="NCBI Taxonomy" id="1544730"/>
    <lineage>
        <taxon>Bacteria</taxon>
        <taxon>Bacillati</taxon>
        <taxon>Actinomycetota</taxon>
        <taxon>Actinomycetes</taxon>
        <taxon>Propionibacteriales</taxon>
        <taxon>Kribbellaceae</taxon>
        <taxon>Kribbella</taxon>
    </lineage>
</organism>
<evidence type="ECO:0000313" key="10">
    <source>
        <dbReference type="Proteomes" id="UP000515563"/>
    </source>
</evidence>